<organism evidence="1 2">
    <name type="scientific">Catagonus wagneri</name>
    <name type="common">Chacoan peccary</name>
    <dbReference type="NCBI Taxonomy" id="51154"/>
    <lineage>
        <taxon>Eukaryota</taxon>
        <taxon>Metazoa</taxon>
        <taxon>Chordata</taxon>
        <taxon>Craniata</taxon>
        <taxon>Vertebrata</taxon>
        <taxon>Euteleostomi</taxon>
        <taxon>Mammalia</taxon>
        <taxon>Eutheria</taxon>
        <taxon>Laurasiatheria</taxon>
        <taxon>Artiodactyla</taxon>
        <taxon>Suina</taxon>
        <taxon>Tayassuidae</taxon>
        <taxon>Catagonus</taxon>
    </lineage>
</organism>
<evidence type="ECO:0000313" key="1">
    <source>
        <dbReference type="Ensembl" id="ENSCWAP00000004157.1"/>
    </source>
</evidence>
<keyword evidence="2" id="KW-1185">Reference proteome</keyword>
<proteinExistence type="predicted"/>
<name>A0A8C3VU83_9CETA</name>
<protein>
    <submittedName>
        <fullName evidence="1">Uncharacterized protein</fullName>
    </submittedName>
</protein>
<reference evidence="1" key="2">
    <citation type="submission" date="2025-09" db="UniProtKB">
        <authorList>
            <consortium name="Ensembl"/>
        </authorList>
    </citation>
    <scope>IDENTIFICATION</scope>
</reference>
<sequence length="70" mass="7585">MPGSEGGSQRAASSLMVGDHNPNPRDLFIYLASQGRISNSNLCDLGGKILPCQPEDLGKMRGRKERGRRS</sequence>
<reference evidence="1" key="1">
    <citation type="submission" date="2025-08" db="UniProtKB">
        <authorList>
            <consortium name="Ensembl"/>
        </authorList>
    </citation>
    <scope>IDENTIFICATION</scope>
</reference>
<dbReference type="AlphaFoldDB" id="A0A8C3VU83"/>
<dbReference type="GeneTree" id="ENSGT00910000148786"/>
<evidence type="ECO:0000313" key="2">
    <source>
        <dbReference type="Proteomes" id="UP000694540"/>
    </source>
</evidence>
<dbReference type="Proteomes" id="UP000694540">
    <property type="component" value="Unplaced"/>
</dbReference>
<accession>A0A8C3VU83</accession>
<dbReference type="Ensembl" id="ENSCWAT00000004504.1">
    <property type="protein sequence ID" value="ENSCWAP00000004157.1"/>
    <property type="gene ID" value="ENSCWAG00000003258.1"/>
</dbReference>